<dbReference type="InterPro" id="IPR029043">
    <property type="entry name" value="GcvT/YgfZ_C"/>
</dbReference>
<dbReference type="Gene3D" id="3.30.9.10">
    <property type="entry name" value="D-Amino Acid Oxidase, subunit A, domain 2"/>
    <property type="match status" value="1"/>
</dbReference>
<dbReference type="InterPro" id="IPR028896">
    <property type="entry name" value="GcvT/YgfZ/DmdA"/>
</dbReference>
<dbReference type="Gene3D" id="3.30.1360.120">
    <property type="entry name" value="Probable tRNA modification gtpase trme, domain 1"/>
    <property type="match status" value="1"/>
</dbReference>
<evidence type="ECO:0000259" key="6">
    <source>
        <dbReference type="Pfam" id="PF16350"/>
    </source>
</evidence>
<dbReference type="EC" id="2.1.2.10" evidence="7"/>
<comment type="similarity">
    <text evidence="1">Belongs to the GcvT family.</text>
</comment>
<dbReference type="Pfam" id="PF01266">
    <property type="entry name" value="DAO"/>
    <property type="match status" value="1"/>
</dbReference>
<evidence type="ECO:0000259" key="4">
    <source>
        <dbReference type="Pfam" id="PF01571"/>
    </source>
</evidence>
<sequence>MKSRTKVVVIGGGIAGCSTLFHLTREGWSDVVLVERNELTSGTTWHSAAQVTNFGMNQTMVGLKTHSIRLYKGLAEDPEYPINYHHGDGGIRLANTDAQMQGYRHFASMARGMDVEFEVIDAEECARRHPLVSTSNLLGGLWDPLDGDIDPAQLCQALAYHARKAGAQIYRNTPVTELTQHRDDTWTVHTEHGNIDCDIVVNAGGYRVNEVGAMMDVHHPVASMEHQYFLTEDIAEIVQAGHRMPLLRCPISDYYCRQEKNGLLIGFYEQGCKTWGMDGIDPNFVNALCPDDLDRITDVLQGAFDRMPALLETGIRSVINGPITYTIDGAPLVGQIPGKRNAFCIIGLRAGLGEGGGHGWLLAQQIVHGEACYDTWCLDPRRFTGHTNVELTSLKAIEDYQNEFRFHFPHEHRPAGRPAKTTPLTPVMAAEGAEFTVVNGWERVDYIKPRADFHPSLTFNFDEAFEVVGREVENVRNNVGLCEVNGFNRFEITGADRHAFLDRLVCGTVSKREGRVGLAYLLNHQGRIKSEATIANLPQSDRGQARIWYGSAAASEFHDMDWLTQHLRKDEDVQVRSLTNEQTILVLAGPNARKVLSACARGDWSNHAFPWLSVRECFIGYSPATVMAVSFSGELAYEIHVPNSSLYAAYLAVRKAGEPFGLSLFGARAVEAMRMEKGFFHWKADLLTEFDPYETGLDRFVKMSKSDFVGKAALQDLINRGPVRKMVTLKLDTAHAPAHGGASLMLDNTVVGTVTSGDWGHRVGLNLAYAFVEPELSTPGTTMQLDLCGDPIEATVIQPSPYDPDHMRMRG</sequence>
<dbReference type="InterPro" id="IPR036188">
    <property type="entry name" value="FAD/NAD-bd_sf"/>
</dbReference>
<evidence type="ECO:0000313" key="7">
    <source>
        <dbReference type="EMBL" id="CTQ79186.1"/>
    </source>
</evidence>
<name>A0A0M7AXP6_9HYPH</name>
<dbReference type="InterPro" id="IPR013977">
    <property type="entry name" value="GcvT_C"/>
</dbReference>
<dbReference type="SUPFAM" id="SSF101790">
    <property type="entry name" value="Aminomethyltransferase beta-barrel domain"/>
    <property type="match status" value="1"/>
</dbReference>
<keyword evidence="8" id="KW-1185">Reference proteome</keyword>
<dbReference type="SUPFAM" id="SSF103025">
    <property type="entry name" value="Folate-binding domain"/>
    <property type="match status" value="1"/>
</dbReference>
<dbReference type="EMBL" id="CXWC01000017">
    <property type="protein sequence ID" value="CTQ79186.1"/>
    <property type="molecule type" value="Genomic_DNA"/>
</dbReference>
<dbReference type="SUPFAM" id="SSF54373">
    <property type="entry name" value="FAD-linked reductases, C-terminal domain"/>
    <property type="match status" value="1"/>
</dbReference>
<dbReference type="OrthoDB" id="7156675at2"/>
<organism evidence="7 8">
    <name type="scientific">Roseibium album</name>
    <dbReference type="NCBI Taxonomy" id="311410"/>
    <lineage>
        <taxon>Bacteria</taxon>
        <taxon>Pseudomonadati</taxon>
        <taxon>Pseudomonadota</taxon>
        <taxon>Alphaproteobacteria</taxon>
        <taxon>Hyphomicrobiales</taxon>
        <taxon>Stappiaceae</taxon>
        <taxon>Roseibium</taxon>
    </lineage>
</organism>
<dbReference type="InterPro" id="IPR027266">
    <property type="entry name" value="TrmE/GcvT-like"/>
</dbReference>
<dbReference type="AlphaFoldDB" id="A0A0M7AXP6"/>
<dbReference type="GO" id="GO:0004047">
    <property type="term" value="F:aminomethyltransferase activity"/>
    <property type="evidence" value="ECO:0007669"/>
    <property type="project" value="UniProtKB-EC"/>
</dbReference>
<evidence type="ECO:0000259" key="5">
    <source>
        <dbReference type="Pfam" id="PF08669"/>
    </source>
</evidence>
<evidence type="ECO:0000313" key="8">
    <source>
        <dbReference type="Proteomes" id="UP000049983"/>
    </source>
</evidence>
<dbReference type="InterPro" id="IPR006076">
    <property type="entry name" value="FAD-dep_OxRdtase"/>
</dbReference>
<dbReference type="GO" id="GO:0016491">
    <property type="term" value="F:oxidoreductase activity"/>
    <property type="evidence" value="ECO:0007669"/>
    <property type="project" value="UniProtKB-KW"/>
</dbReference>
<dbReference type="RefSeq" id="WP_055121290.1">
    <property type="nucleotide sequence ID" value="NZ_CXWA01000014.1"/>
</dbReference>
<feature type="domain" description="FAD dependent oxidoreductase" evidence="3">
    <location>
        <begin position="6"/>
        <end position="364"/>
    </location>
</feature>
<feature type="domain" description="GCVT N-terminal" evidence="4">
    <location>
        <begin position="426"/>
        <end position="705"/>
    </location>
</feature>
<accession>A0A0M7AXP6</accession>
<dbReference type="Gene3D" id="3.50.50.60">
    <property type="entry name" value="FAD/NAD(P)-binding domain"/>
    <property type="match status" value="1"/>
</dbReference>
<dbReference type="InterPro" id="IPR032503">
    <property type="entry name" value="FAO_M"/>
</dbReference>
<proteinExistence type="inferred from homology"/>
<dbReference type="InterPro" id="IPR006222">
    <property type="entry name" value="GCVT_N"/>
</dbReference>
<dbReference type="PANTHER" id="PTHR43757:SF2">
    <property type="entry name" value="AMINOMETHYLTRANSFERASE, MITOCHONDRIAL"/>
    <property type="match status" value="1"/>
</dbReference>
<evidence type="ECO:0000256" key="1">
    <source>
        <dbReference type="ARBA" id="ARBA00008609"/>
    </source>
</evidence>
<dbReference type="GO" id="GO:0008168">
    <property type="term" value="F:methyltransferase activity"/>
    <property type="evidence" value="ECO:0007669"/>
    <property type="project" value="UniProtKB-KW"/>
</dbReference>
<dbReference type="Gene3D" id="3.30.70.1400">
    <property type="entry name" value="Aminomethyltransferase beta-barrel domains"/>
    <property type="match status" value="1"/>
</dbReference>
<feature type="domain" description="FAD dependent oxidoreductase central" evidence="6">
    <location>
        <begin position="368"/>
        <end position="421"/>
    </location>
</feature>
<dbReference type="Gene3D" id="2.40.30.110">
    <property type="entry name" value="Aminomethyltransferase beta-barrel domains"/>
    <property type="match status" value="1"/>
</dbReference>
<dbReference type="GO" id="GO:0032259">
    <property type="term" value="P:methylation"/>
    <property type="evidence" value="ECO:0007669"/>
    <property type="project" value="UniProtKB-KW"/>
</dbReference>
<dbReference type="PROSITE" id="PS51257">
    <property type="entry name" value="PROKAR_LIPOPROTEIN"/>
    <property type="match status" value="1"/>
</dbReference>
<dbReference type="Pfam" id="PF01571">
    <property type="entry name" value="GCV_T"/>
    <property type="match status" value="1"/>
</dbReference>
<dbReference type="SUPFAM" id="SSF51905">
    <property type="entry name" value="FAD/NAD(P)-binding domain"/>
    <property type="match status" value="1"/>
</dbReference>
<gene>
    <name evidence="7" type="primary">gcvT_14</name>
    <name evidence="7" type="ORF">LA5096_06061</name>
</gene>
<dbReference type="Pfam" id="PF08669">
    <property type="entry name" value="GCV_T_C"/>
    <property type="match status" value="1"/>
</dbReference>
<dbReference type="Proteomes" id="UP000049983">
    <property type="component" value="Unassembled WGS sequence"/>
</dbReference>
<protein>
    <submittedName>
        <fullName evidence="7">Aminomethyltransferase</fullName>
        <ecNumber evidence="7">2.1.2.10</ecNumber>
    </submittedName>
</protein>
<dbReference type="GeneID" id="97673289"/>
<evidence type="ECO:0000256" key="2">
    <source>
        <dbReference type="ARBA" id="ARBA00023002"/>
    </source>
</evidence>
<evidence type="ECO:0000259" key="3">
    <source>
        <dbReference type="Pfam" id="PF01266"/>
    </source>
</evidence>
<dbReference type="PANTHER" id="PTHR43757">
    <property type="entry name" value="AMINOMETHYLTRANSFERASE"/>
    <property type="match status" value="1"/>
</dbReference>
<feature type="domain" description="Aminomethyltransferase C-terminal" evidence="5">
    <location>
        <begin position="724"/>
        <end position="803"/>
    </location>
</feature>
<reference evidence="8" key="1">
    <citation type="submission" date="2015-07" db="EMBL/GenBank/DDBJ databases">
        <authorList>
            <person name="Rodrigo-Torres Lidia"/>
            <person name="Arahal R.David."/>
        </authorList>
    </citation>
    <scope>NUCLEOTIDE SEQUENCE [LARGE SCALE GENOMIC DNA]</scope>
    <source>
        <strain evidence="8">CECT 5096</strain>
    </source>
</reference>
<keyword evidence="7" id="KW-0489">Methyltransferase</keyword>
<dbReference type="STRING" id="311410.LA5095_05811"/>
<keyword evidence="2" id="KW-0560">Oxidoreductase</keyword>
<keyword evidence="7" id="KW-0808">Transferase</keyword>
<dbReference type="Pfam" id="PF16350">
    <property type="entry name" value="FAO_M"/>
    <property type="match status" value="1"/>
</dbReference>